<keyword evidence="3" id="KW-1185">Reference proteome</keyword>
<evidence type="ECO:0000313" key="3">
    <source>
        <dbReference type="Proteomes" id="UP001459277"/>
    </source>
</evidence>
<proteinExistence type="predicted"/>
<dbReference type="EMBL" id="JAZDWU010000005">
    <property type="protein sequence ID" value="KAL0001297.1"/>
    <property type="molecule type" value="Genomic_DNA"/>
</dbReference>
<sequence length="103" mass="12211">MVLSLLGVHLGHYLHLFSTFYFMEKDQGRHMFAILGNDKDVQLKWLEMQYQRLRQYGYNGTRRVCLEESLAMTLLVLGHAEGNRIVQDRFQHSGETMHNTWPR</sequence>
<dbReference type="InterPro" id="IPR058353">
    <property type="entry name" value="DUF8040"/>
</dbReference>
<dbReference type="Proteomes" id="UP001459277">
    <property type="component" value="Unassembled WGS sequence"/>
</dbReference>
<feature type="domain" description="DUF8040" evidence="1">
    <location>
        <begin position="54"/>
        <end position="99"/>
    </location>
</feature>
<dbReference type="AlphaFoldDB" id="A0AAW2CSQ1"/>
<evidence type="ECO:0000313" key="2">
    <source>
        <dbReference type="EMBL" id="KAL0001297.1"/>
    </source>
</evidence>
<comment type="caution">
    <text evidence="2">The sequence shown here is derived from an EMBL/GenBank/DDBJ whole genome shotgun (WGS) entry which is preliminary data.</text>
</comment>
<gene>
    <name evidence="2" type="ORF">SO802_015078</name>
</gene>
<accession>A0AAW2CSQ1</accession>
<organism evidence="2 3">
    <name type="scientific">Lithocarpus litseifolius</name>
    <dbReference type="NCBI Taxonomy" id="425828"/>
    <lineage>
        <taxon>Eukaryota</taxon>
        <taxon>Viridiplantae</taxon>
        <taxon>Streptophyta</taxon>
        <taxon>Embryophyta</taxon>
        <taxon>Tracheophyta</taxon>
        <taxon>Spermatophyta</taxon>
        <taxon>Magnoliopsida</taxon>
        <taxon>eudicotyledons</taxon>
        <taxon>Gunneridae</taxon>
        <taxon>Pentapetalae</taxon>
        <taxon>rosids</taxon>
        <taxon>fabids</taxon>
        <taxon>Fagales</taxon>
        <taxon>Fagaceae</taxon>
        <taxon>Lithocarpus</taxon>
    </lineage>
</organism>
<protein>
    <recommendedName>
        <fullName evidence="1">DUF8040 domain-containing protein</fullName>
    </recommendedName>
</protein>
<evidence type="ECO:0000259" key="1">
    <source>
        <dbReference type="Pfam" id="PF26138"/>
    </source>
</evidence>
<reference evidence="2 3" key="1">
    <citation type="submission" date="2024-01" db="EMBL/GenBank/DDBJ databases">
        <title>A telomere-to-telomere, gap-free genome of sweet tea (Lithocarpus litseifolius).</title>
        <authorList>
            <person name="Zhou J."/>
        </authorList>
    </citation>
    <scope>NUCLEOTIDE SEQUENCE [LARGE SCALE GENOMIC DNA]</scope>
    <source>
        <strain evidence="2">Zhou-2022a</strain>
        <tissue evidence="2">Leaf</tissue>
    </source>
</reference>
<name>A0AAW2CSQ1_9ROSI</name>
<dbReference type="Pfam" id="PF26138">
    <property type="entry name" value="DUF8040"/>
    <property type="match status" value="1"/>
</dbReference>